<accession>A0AAP2E1K2</accession>
<proteinExistence type="predicted"/>
<name>A0AAP2E1K2_9BACT</name>
<dbReference type="EMBL" id="JAHESE010000021">
    <property type="protein sequence ID" value="MBT1710298.1"/>
    <property type="molecule type" value="Genomic_DNA"/>
</dbReference>
<evidence type="ECO:0008006" key="3">
    <source>
        <dbReference type="Google" id="ProtNLM"/>
    </source>
</evidence>
<dbReference type="RefSeq" id="WP_254085875.1">
    <property type="nucleotide sequence ID" value="NZ_JAHESE010000021.1"/>
</dbReference>
<dbReference type="AlphaFoldDB" id="A0AAP2E1K2"/>
<reference evidence="1 2" key="1">
    <citation type="submission" date="2021-05" db="EMBL/GenBank/DDBJ databases">
        <title>A Polyphasic approach of four new species of the genus Ohtaekwangia: Ohtaekwangia histidinii sp. nov., Ohtaekwangia cretensis sp. nov., Ohtaekwangia indiensis sp. nov., Ohtaekwangia reichenbachii sp. nov. from diverse environment.</title>
        <authorList>
            <person name="Octaviana S."/>
        </authorList>
    </citation>
    <scope>NUCLEOTIDE SEQUENCE [LARGE SCALE GENOMIC DNA]</scope>
    <source>
        <strain evidence="1 2">PWU5</strain>
    </source>
</reference>
<gene>
    <name evidence="1" type="ORF">KK062_18775</name>
</gene>
<organism evidence="1 2">
    <name type="scientific">Dawidia cretensis</name>
    <dbReference type="NCBI Taxonomy" id="2782350"/>
    <lineage>
        <taxon>Bacteria</taxon>
        <taxon>Pseudomonadati</taxon>
        <taxon>Bacteroidota</taxon>
        <taxon>Cytophagia</taxon>
        <taxon>Cytophagales</taxon>
        <taxon>Chryseotaleaceae</taxon>
        <taxon>Dawidia</taxon>
    </lineage>
</organism>
<dbReference type="Proteomes" id="UP001319080">
    <property type="component" value="Unassembled WGS sequence"/>
</dbReference>
<evidence type="ECO:0000313" key="1">
    <source>
        <dbReference type="EMBL" id="MBT1710298.1"/>
    </source>
</evidence>
<evidence type="ECO:0000313" key="2">
    <source>
        <dbReference type="Proteomes" id="UP001319080"/>
    </source>
</evidence>
<keyword evidence="2" id="KW-1185">Reference proteome</keyword>
<comment type="caution">
    <text evidence="1">The sequence shown here is derived from an EMBL/GenBank/DDBJ whole genome shotgun (WGS) entry which is preliminary data.</text>
</comment>
<protein>
    <recommendedName>
        <fullName evidence="3">RiboL-PSP-HEPN domain-containing protein</fullName>
    </recommendedName>
</protein>
<sequence>MSKFSEGKIVGWTQSKYEDIYIWESGTLASFRGRMKLAFELAAHFDDANRGDLQNAARRNAVVNMVSSLEVYFRDLIVARTGDWEMDGFSELLKDKMSLNDAYDYFKGTTVTKEALVANHYSFQSIESIAFVFDRLTGCDFLKCIDNAEYVDFVGDSPIGYCTFRGHFPEWRKLLADVFNTRHKIVHEAKLDYTLIEEDWIDYHGLLNTLPYAVEWALGELYTERCYNKFRHDTENPDDLPF</sequence>